<gene>
    <name evidence="1" type="ORF">AS030_15110</name>
</gene>
<accession>A0A0V8J9K6</accession>
<comment type="caution">
    <text evidence="1">The sequence shown here is derived from an EMBL/GenBank/DDBJ whole genome shotgun (WGS) entry which is preliminary data.</text>
</comment>
<organism evidence="1 2">
    <name type="scientific">Fictibacillus enclensis</name>
    <dbReference type="NCBI Taxonomy" id="1017270"/>
    <lineage>
        <taxon>Bacteria</taxon>
        <taxon>Bacillati</taxon>
        <taxon>Bacillota</taxon>
        <taxon>Bacilli</taxon>
        <taxon>Bacillales</taxon>
        <taxon>Fictibacillaceae</taxon>
        <taxon>Fictibacillus</taxon>
    </lineage>
</organism>
<dbReference type="RefSeq" id="WP_061972781.1">
    <property type="nucleotide sequence ID" value="NZ_CP126109.1"/>
</dbReference>
<dbReference type="Proteomes" id="UP000054099">
    <property type="component" value="Unassembled WGS sequence"/>
</dbReference>
<evidence type="ECO:0000313" key="1">
    <source>
        <dbReference type="EMBL" id="KSU83858.1"/>
    </source>
</evidence>
<dbReference type="AlphaFoldDB" id="A0A0V8J9K6"/>
<proteinExistence type="predicted"/>
<sequence>MSDLQVETGSILLEDVYTSNGVLLLKKGTILNTTHVELFKKHNVESVKTVQLTNPENILNTLK</sequence>
<evidence type="ECO:0000313" key="2">
    <source>
        <dbReference type="Proteomes" id="UP000054099"/>
    </source>
</evidence>
<protein>
    <submittedName>
        <fullName evidence="1">Uncharacterized protein</fullName>
    </submittedName>
</protein>
<keyword evidence="2" id="KW-1185">Reference proteome</keyword>
<dbReference type="EMBL" id="LNQN01000002">
    <property type="protein sequence ID" value="KSU83858.1"/>
    <property type="molecule type" value="Genomic_DNA"/>
</dbReference>
<name>A0A0V8J9K6_9BACL</name>
<reference evidence="1 2" key="1">
    <citation type="journal article" date="2014" name="Antonie Van Leeuwenhoek">
        <title>Fictibacillus enclensis sp. nov., isolated from marine sediment.</title>
        <authorList>
            <person name="Dastager S.G."/>
            <person name="Mawlankar R."/>
            <person name="Srinivasan K."/>
            <person name="Tang S.K."/>
            <person name="Lee J.C."/>
            <person name="Ramana V.V."/>
            <person name="Shouche Y.S."/>
        </authorList>
    </citation>
    <scope>NUCLEOTIDE SEQUENCE [LARGE SCALE GENOMIC DNA]</scope>
    <source>
        <strain evidence="1 2">NIO-1003</strain>
    </source>
</reference>
<dbReference type="OrthoDB" id="9759601at2"/>